<keyword evidence="3" id="KW-0238">DNA-binding</keyword>
<gene>
    <name evidence="6" type="ORF">LCGC14_2299330</name>
</gene>
<evidence type="ECO:0000256" key="1">
    <source>
        <dbReference type="ARBA" id="ARBA00009913"/>
    </source>
</evidence>
<dbReference type="InterPro" id="IPR009057">
    <property type="entry name" value="Homeodomain-like_sf"/>
</dbReference>
<dbReference type="EMBL" id="LAZR01032380">
    <property type="protein sequence ID" value="KKL51055.1"/>
    <property type="molecule type" value="Genomic_DNA"/>
</dbReference>
<dbReference type="GO" id="GO:0003677">
    <property type="term" value="F:DNA binding"/>
    <property type="evidence" value="ECO:0007669"/>
    <property type="project" value="UniProtKB-KW"/>
</dbReference>
<reference evidence="6" key="1">
    <citation type="journal article" date="2015" name="Nature">
        <title>Complex archaea that bridge the gap between prokaryotes and eukaryotes.</title>
        <authorList>
            <person name="Spang A."/>
            <person name="Saw J.H."/>
            <person name="Jorgensen S.L."/>
            <person name="Zaremba-Niedzwiedzka K."/>
            <person name="Martijn J."/>
            <person name="Lind A.E."/>
            <person name="van Eijk R."/>
            <person name="Schleper C."/>
            <person name="Guy L."/>
            <person name="Ettema T.J."/>
        </authorList>
    </citation>
    <scope>NUCLEOTIDE SEQUENCE</scope>
</reference>
<dbReference type="AlphaFoldDB" id="A0A0F9F1C4"/>
<dbReference type="InterPro" id="IPR006119">
    <property type="entry name" value="Resolv_N"/>
</dbReference>
<protein>
    <recommendedName>
        <fullName evidence="5">Resolvase/invertase-type recombinase catalytic domain-containing protein</fullName>
    </recommendedName>
</protein>
<dbReference type="Pfam" id="PF02796">
    <property type="entry name" value="HTH_7"/>
    <property type="match status" value="1"/>
</dbReference>
<dbReference type="GO" id="GO:0000150">
    <property type="term" value="F:DNA strand exchange activity"/>
    <property type="evidence" value="ECO:0007669"/>
    <property type="project" value="InterPro"/>
</dbReference>
<dbReference type="Pfam" id="PF00239">
    <property type="entry name" value="Resolvase"/>
    <property type="match status" value="1"/>
</dbReference>
<dbReference type="InterPro" id="IPR006118">
    <property type="entry name" value="Recombinase_CS"/>
</dbReference>
<feature type="non-terminal residue" evidence="6">
    <location>
        <position position="193"/>
    </location>
</feature>
<dbReference type="GO" id="GO:0015074">
    <property type="term" value="P:DNA integration"/>
    <property type="evidence" value="ECO:0007669"/>
    <property type="project" value="UniProtKB-KW"/>
</dbReference>
<feature type="domain" description="Resolvase/invertase-type recombinase catalytic" evidence="5">
    <location>
        <begin position="4"/>
        <end position="145"/>
    </location>
</feature>
<evidence type="ECO:0000256" key="3">
    <source>
        <dbReference type="ARBA" id="ARBA00023125"/>
    </source>
</evidence>
<dbReference type="Gene3D" id="3.40.50.1390">
    <property type="entry name" value="Resolvase, N-terminal catalytic domain"/>
    <property type="match status" value="1"/>
</dbReference>
<evidence type="ECO:0000259" key="5">
    <source>
        <dbReference type="PROSITE" id="PS51736"/>
    </source>
</evidence>
<proteinExistence type="inferred from homology"/>
<dbReference type="PANTHER" id="PTHR30461:SF2">
    <property type="entry name" value="SERINE RECOMBINASE PINE-RELATED"/>
    <property type="match status" value="1"/>
</dbReference>
<evidence type="ECO:0000256" key="2">
    <source>
        <dbReference type="ARBA" id="ARBA00022908"/>
    </source>
</evidence>
<dbReference type="InterPro" id="IPR050639">
    <property type="entry name" value="SSR_resolvase"/>
</dbReference>
<organism evidence="6">
    <name type="scientific">marine sediment metagenome</name>
    <dbReference type="NCBI Taxonomy" id="412755"/>
    <lineage>
        <taxon>unclassified sequences</taxon>
        <taxon>metagenomes</taxon>
        <taxon>ecological metagenomes</taxon>
    </lineage>
</organism>
<dbReference type="PANTHER" id="PTHR30461">
    <property type="entry name" value="DNA-INVERTASE FROM LAMBDOID PROPHAGE"/>
    <property type="match status" value="1"/>
</dbReference>
<dbReference type="PROSITE" id="PS00397">
    <property type="entry name" value="RECOMBINASES_1"/>
    <property type="match status" value="1"/>
</dbReference>
<comment type="caution">
    <text evidence="6">The sequence shown here is derived from an EMBL/GenBank/DDBJ whole genome shotgun (WGS) entry which is preliminary data.</text>
</comment>
<sequence>MERQIAIYVRVSSRQQDTRSQEPDLKRWAEVYADAPVKWYRDKFSGKTMDRPGWNRLEADMVAGKISRIVVWRLDRLGRTAAGLTALFEDLQRRRVGFEALRDKVDLSTAAGRLVANVLASVAAYENEVRSERIRAGQAVAHANGKRWGGSEKGRRIKVTAEQARSIRRLKDEGEKIAAIARATGLSRPTIYS</sequence>
<dbReference type="InterPro" id="IPR036162">
    <property type="entry name" value="Resolvase-like_N_sf"/>
</dbReference>
<dbReference type="PROSITE" id="PS51736">
    <property type="entry name" value="RECOMBINASES_3"/>
    <property type="match status" value="1"/>
</dbReference>
<keyword evidence="2" id="KW-0229">DNA integration</keyword>
<accession>A0A0F9F1C4</accession>
<dbReference type="Gene3D" id="1.10.10.60">
    <property type="entry name" value="Homeodomain-like"/>
    <property type="match status" value="1"/>
</dbReference>
<dbReference type="SUPFAM" id="SSF53041">
    <property type="entry name" value="Resolvase-like"/>
    <property type="match status" value="1"/>
</dbReference>
<dbReference type="CDD" id="cd00569">
    <property type="entry name" value="HTH_Hin_like"/>
    <property type="match status" value="1"/>
</dbReference>
<evidence type="ECO:0000256" key="4">
    <source>
        <dbReference type="ARBA" id="ARBA00023172"/>
    </source>
</evidence>
<evidence type="ECO:0000313" key="6">
    <source>
        <dbReference type="EMBL" id="KKL51055.1"/>
    </source>
</evidence>
<keyword evidence="4" id="KW-0233">DNA recombination</keyword>
<name>A0A0F9F1C4_9ZZZZ</name>
<dbReference type="SMART" id="SM00857">
    <property type="entry name" value="Resolvase"/>
    <property type="match status" value="1"/>
</dbReference>
<dbReference type="InterPro" id="IPR006120">
    <property type="entry name" value="Resolvase_HTH_dom"/>
</dbReference>
<dbReference type="CDD" id="cd03768">
    <property type="entry name" value="SR_ResInv"/>
    <property type="match status" value="1"/>
</dbReference>
<comment type="similarity">
    <text evidence="1">Belongs to the site-specific recombinase resolvase family.</text>
</comment>
<dbReference type="SUPFAM" id="SSF46689">
    <property type="entry name" value="Homeodomain-like"/>
    <property type="match status" value="1"/>
</dbReference>